<evidence type="ECO:0000313" key="1">
    <source>
        <dbReference type="EMBL" id="AAM04170.1"/>
    </source>
</evidence>
<dbReference type="KEGG" id="mac:MA_0730"/>
<dbReference type="AlphaFoldDB" id="Q8TSR5"/>
<dbReference type="RefSeq" id="WP_011020775.1">
    <property type="nucleotide sequence ID" value="NC_003552.1"/>
</dbReference>
<reference evidence="1 2" key="1">
    <citation type="journal article" date="2002" name="Genome Res.">
        <title>The genome of Methanosarcina acetivorans reveals extensive metabolic and physiological diversity.</title>
        <authorList>
            <person name="Galagan J.E."/>
            <person name="Nusbaum C."/>
            <person name="Roy A."/>
            <person name="Endrizzi M.G."/>
            <person name="Macdonald P."/>
            <person name="FitzHugh W."/>
            <person name="Calvo S."/>
            <person name="Engels R."/>
            <person name="Smirnov S."/>
            <person name="Atnoor D."/>
            <person name="Brown A."/>
            <person name="Allen N."/>
            <person name="Naylor J."/>
            <person name="Stange-Thomann N."/>
            <person name="DeArellano K."/>
            <person name="Johnson R."/>
            <person name="Linton L."/>
            <person name="McEwan P."/>
            <person name="McKernan K."/>
            <person name="Talamas J."/>
            <person name="Tirrell A."/>
            <person name="Ye W."/>
            <person name="Zimmer A."/>
            <person name="Barber R.D."/>
            <person name="Cann I."/>
            <person name="Graham D.E."/>
            <person name="Grahame D.A."/>
            <person name="Guss A."/>
            <person name="Hedderich R."/>
            <person name="Ingram-Smith C."/>
            <person name="Kuettner C.H."/>
            <person name="Krzycki J.A."/>
            <person name="Leigh J.A."/>
            <person name="Li W."/>
            <person name="Liu J."/>
            <person name="Mukhopadhyay B."/>
            <person name="Reeve J.N."/>
            <person name="Smith K."/>
            <person name="Springer T.A."/>
            <person name="Umayam L.A."/>
            <person name="White O."/>
            <person name="White R.H."/>
            <person name="de Macario E.C."/>
            <person name="Ferry J.G."/>
            <person name="Jarrell K.F."/>
            <person name="Jing H."/>
            <person name="Macario A.J.L."/>
            <person name="Paulsen I."/>
            <person name="Pritchett M."/>
            <person name="Sowers K.R."/>
            <person name="Swanson R.V."/>
            <person name="Zinder S.H."/>
            <person name="Lander E."/>
            <person name="Metcalf W.W."/>
            <person name="Birren B."/>
        </authorList>
    </citation>
    <scope>NUCLEOTIDE SEQUENCE [LARGE SCALE GENOMIC DNA]</scope>
    <source>
        <strain evidence="2">ATCC 35395 / DSM 2834 / JCM 12185 / C2A</strain>
    </source>
</reference>
<dbReference type="InParanoid" id="Q8TSR5"/>
<dbReference type="GeneID" id="1472622"/>
<dbReference type="EnsemblBacteria" id="AAM04170">
    <property type="protein sequence ID" value="AAM04170"/>
    <property type="gene ID" value="MA_0730"/>
</dbReference>
<keyword evidence="2" id="KW-1185">Reference proteome</keyword>
<proteinExistence type="predicted"/>
<sequence length="88" mass="10019">MRELANYSTSKKGKLDLVKSEYGIERIASQEIRQKILSISYVERKKLGFSKGILHNMKQNAKSDKPFSLNAHVLEKVNKLEALVSGRK</sequence>
<name>Q8TSR5_METAC</name>
<dbReference type="Proteomes" id="UP000002487">
    <property type="component" value="Chromosome"/>
</dbReference>
<protein>
    <submittedName>
        <fullName evidence="1">Uncharacterized protein</fullName>
    </submittedName>
</protein>
<organism evidence="1 2">
    <name type="scientific">Methanosarcina acetivorans (strain ATCC 35395 / DSM 2834 / JCM 12185 / C2A)</name>
    <dbReference type="NCBI Taxonomy" id="188937"/>
    <lineage>
        <taxon>Archaea</taxon>
        <taxon>Methanobacteriati</taxon>
        <taxon>Methanobacteriota</taxon>
        <taxon>Stenosarchaea group</taxon>
        <taxon>Methanomicrobia</taxon>
        <taxon>Methanosarcinales</taxon>
        <taxon>Methanosarcinaceae</taxon>
        <taxon>Methanosarcina</taxon>
    </lineage>
</organism>
<evidence type="ECO:0000313" key="2">
    <source>
        <dbReference type="Proteomes" id="UP000002487"/>
    </source>
</evidence>
<dbReference type="EMBL" id="AE010299">
    <property type="protein sequence ID" value="AAM04170.1"/>
    <property type="molecule type" value="Genomic_DNA"/>
</dbReference>
<dbReference type="HOGENOM" id="CLU_200159_0_0_2"/>
<gene>
    <name evidence="1" type="ordered locus">MA_0730</name>
</gene>
<accession>Q8TSR5</accession>